<dbReference type="EMBL" id="JAGYPE020000090">
    <property type="protein sequence ID" value="MCH6269304.1"/>
    <property type="molecule type" value="Genomic_DNA"/>
</dbReference>
<dbReference type="RefSeq" id="WP_213144997.1">
    <property type="nucleotide sequence ID" value="NZ_JAGYPE020000090.1"/>
</dbReference>
<name>A0A942YCA6_9BACI</name>
<dbReference type="PIRSF" id="PIRSF021350">
    <property type="entry name" value="UCP021350"/>
    <property type="match status" value="1"/>
</dbReference>
<dbReference type="Pfam" id="PF14493">
    <property type="entry name" value="HTH_40"/>
    <property type="match status" value="1"/>
</dbReference>
<gene>
    <name evidence="3" type="ORF">KHB02_027620</name>
    <name evidence="2" type="ORF">KHB02_27610</name>
</gene>
<evidence type="ECO:0000313" key="3">
    <source>
        <dbReference type="EMBL" id="MCH6269304.1"/>
    </source>
</evidence>
<evidence type="ECO:0000313" key="2">
    <source>
        <dbReference type="EMBL" id="MBS4185154.1"/>
    </source>
</evidence>
<dbReference type="Proteomes" id="UP000677265">
    <property type="component" value="Unassembled WGS sequence"/>
</dbReference>
<accession>A0A942YCA6</accession>
<dbReference type="EMBL" id="JAGYPE010000005">
    <property type="protein sequence ID" value="MBS4185154.1"/>
    <property type="molecule type" value="Genomic_DNA"/>
</dbReference>
<dbReference type="InterPro" id="IPR029491">
    <property type="entry name" value="Helicase_HTH"/>
</dbReference>
<dbReference type="InterPro" id="IPR008308">
    <property type="entry name" value="YpbB-like"/>
</dbReference>
<reference evidence="2" key="1">
    <citation type="submission" date="2021-05" db="EMBL/GenBank/DDBJ databases">
        <title>Novel Bacillus species.</title>
        <authorList>
            <person name="Liu G."/>
        </authorList>
    </citation>
    <scope>NUCLEOTIDE SEQUENCE</scope>
    <source>
        <strain evidence="2 4">FJAT-50051</strain>
    </source>
</reference>
<protein>
    <submittedName>
        <fullName evidence="2">Helix-turn-helix domain-containing protein</fullName>
    </submittedName>
</protein>
<proteinExistence type="predicted"/>
<comment type="caution">
    <text evidence="2">The sequence shown here is derived from an EMBL/GenBank/DDBJ whole genome shotgun (WGS) entry which is preliminary data.</text>
</comment>
<organism evidence="2">
    <name type="scientific">Neobacillus citreus</name>
    <dbReference type="NCBI Taxonomy" id="2833578"/>
    <lineage>
        <taxon>Bacteria</taxon>
        <taxon>Bacillati</taxon>
        <taxon>Bacillota</taxon>
        <taxon>Bacilli</taxon>
        <taxon>Bacillales</taxon>
        <taxon>Bacillaceae</taxon>
        <taxon>Neobacillus</taxon>
    </lineage>
</organism>
<keyword evidence="4" id="KW-1185">Reference proteome</keyword>
<sequence length="348" mass="40804">MEWVESVILYCLKKINNERTIYSVYHILKGKKSSQTIQDIHLYSLKRLFGVLEPLTRDSFEAIIHCMRDNGWIIEQGEQKYLLSSSGEQRLKNIGIPIFLNGWRYHQMATIFWERLSLLVQVVSNLINQEPSYIPIQKNKKVLIWVKAVLKESHLSRNEIGEKLYEELNECFEDGQEIDPSMIVFRLTGFRQIGLTAQQASKKMNVNVYEYHLTFTNTLHYLIEKIETRGVNFPILTHLLKGLEHGDELTITARKTWKLLLQGYSIEMIAKNRNLKTSTIEDHLVEFALQIDRFSIDAFVDRELQLEILQIANQAATKQLKLIREKVSRASYFQIRLVLAKYGDRQWN</sequence>
<dbReference type="AlphaFoldDB" id="A0A942YCA6"/>
<feature type="domain" description="Helicase Helix-turn-helix" evidence="1">
    <location>
        <begin position="252"/>
        <end position="339"/>
    </location>
</feature>
<evidence type="ECO:0000313" key="4">
    <source>
        <dbReference type="Proteomes" id="UP000677265"/>
    </source>
</evidence>
<evidence type="ECO:0000259" key="1">
    <source>
        <dbReference type="Pfam" id="PF14493"/>
    </source>
</evidence>